<comment type="catalytic activity">
    <reaction evidence="1">
        <text>Endohydrolysis of (1-&gt;4)-beta-D-glucosidic linkages in cellulose, lichenin and cereal beta-D-glucans.</text>
        <dbReference type="EC" id="3.2.1.4"/>
    </reaction>
</comment>
<keyword evidence="7" id="KW-0326">Glycosidase</keyword>
<evidence type="ECO:0000313" key="11">
    <source>
        <dbReference type="Proteomes" id="UP001465755"/>
    </source>
</evidence>
<evidence type="ECO:0000256" key="2">
    <source>
        <dbReference type="ARBA" id="ARBA00007072"/>
    </source>
</evidence>
<dbReference type="Pfam" id="PF00050">
    <property type="entry name" value="Kazal_1"/>
    <property type="match status" value="1"/>
</dbReference>
<dbReference type="Pfam" id="PF00759">
    <property type="entry name" value="Glyco_hydro_9"/>
    <property type="match status" value="1"/>
</dbReference>
<feature type="domain" description="Kazal-like" evidence="9">
    <location>
        <begin position="1032"/>
        <end position="1069"/>
    </location>
</feature>
<dbReference type="GO" id="GO:0008810">
    <property type="term" value="F:cellulase activity"/>
    <property type="evidence" value="ECO:0007669"/>
    <property type="project" value="UniProtKB-EC"/>
</dbReference>
<dbReference type="PROSITE" id="PS51465">
    <property type="entry name" value="KAZAL_2"/>
    <property type="match status" value="1"/>
</dbReference>
<dbReference type="Pfam" id="PF01764">
    <property type="entry name" value="Lipase_3"/>
    <property type="match status" value="1"/>
</dbReference>
<comment type="similarity">
    <text evidence="2">Belongs to the glycosyl hydrolase 9 (cellulase E) family.</text>
</comment>
<organism evidence="10 11">
    <name type="scientific">Symbiochloris irregularis</name>
    <dbReference type="NCBI Taxonomy" id="706552"/>
    <lineage>
        <taxon>Eukaryota</taxon>
        <taxon>Viridiplantae</taxon>
        <taxon>Chlorophyta</taxon>
        <taxon>core chlorophytes</taxon>
        <taxon>Trebouxiophyceae</taxon>
        <taxon>Trebouxiales</taxon>
        <taxon>Trebouxiaceae</taxon>
        <taxon>Symbiochloris</taxon>
    </lineage>
</organism>
<evidence type="ECO:0000256" key="4">
    <source>
        <dbReference type="ARBA" id="ARBA00022801"/>
    </source>
</evidence>
<dbReference type="InterPro" id="IPR008928">
    <property type="entry name" value="6-hairpin_glycosidase_sf"/>
</dbReference>
<dbReference type="InterPro" id="IPR002921">
    <property type="entry name" value="Fungal_lipase-type"/>
</dbReference>
<dbReference type="SUPFAM" id="SSF48371">
    <property type="entry name" value="ARM repeat"/>
    <property type="match status" value="1"/>
</dbReference>
<gene>
    <name evidence="10" type="ORF">WJX73_008956</name>
</gene>
<dbReference type="EC" id="3.2.1.4" evidence="3"/>
<dbReference type="Proteomes" id="UP001465755">
    <property type="component" value="Unassembled WGS sequence"/>
</dbReference>
<dbReference type="InterPro" id="IPR011989">
    <property type="entry name" value="ARM-like"/>
</dbReference>
<dbReference type="Gene3D" id="1.50.10.10">
    <property type="match status" value="1"/>
</dbReference>
<keyword evidence="4" id="KW-0378">Hydrolase</keyword>
<dbReference type="InterPro" id="IPR029058">
    <property type="entry name" value="AB_hydrolase_fold"/>
</dbReference>
<dbReference type="SMART" id="SM00280">
    <property type="entry name" value="KAZAL"/>
    <property type="match status" value="1"/>
</dbReference>
<dbReference type="SUPFAM" id="SSF100895">
    <property type="entry name" value="Kazal-type serine protease inhibitors"/>
    <property type="match status" value="1"/>
</dbReference>
<dbReference type="EMBL" id="JALJOQ010000212">
    <property type="protein sequence ID" value="KAK9789217.1"/>
    <property type="molecule type" value="Genomic_DNA"/>
</dbReference>
<evidence type="ECO:0000256" key="1">
    <source>
        <dbReference type="ARBA" id="ARBA00000966"/>
    </source>
</evidence>
<proteinExistence type="inferred from homology"/>
<dbReference type="GO" id="GO:0030245">
    <property type="term" value="P:cellulose catabolic process"/>
    <property type="evidence" value="ECO:0007669"/>
    <property type="project" value="UniProtKB-KW"/>
</dbReference>
<evidence type="ECO:0000259" key="9">
    <source>
        <dbReference type="PROSITE" id="PS51465"/>
    </source>
</evidence>
<evidence type="ECO:0000256" key="8">
    <source>
        <dbReference type="ARBA" id="ARBA00023326"/>
    </source>
</evidence>
<evidence type="ECO:0000256" key="6">
    <source>
        <dbReference type="ARBA" id="ARBA00023277"/>
    </source>
</evidence>
<keyword evidence="8" id="KW-0624">Polysaccharide degradation</keyword>
<dbReference type="InterPro" id="IPR016024">
    <property type="entry name" value="ARM-type_fold"/>
</dbReference>
<dbReference type="PANTHER" id="PTHR22298">
    <property type="entry name" value="ENDO-1,4-BETA-GLUCANASE"/>
    <property type="match status" value="1"/>
</dbReference>
<evidence type="ECO:0000256" key="5">
    <source>
        <dbReference type="ARBA" id="ARBA00023001"/>
    </source>
</evidence>
<dbReference type="SUPFAM" id="SSF53474">
    <property type="entry name" value="alpha/beta-Hydrolases"/>
    <property type="match status" value="1"/>
</dbReference>
<accession>A0AAW1NK94</accession>
<dbReference type="Gene3D" id="1.25.10.10">
    <property type="entry name" value="Leucine-rich Repeat Variant"/>
    <property type="match status" value="1"/>
</dbReference>
<dbReference type="SUPFAM" id="SSF48208">
    <property type="entry name" value="Six-hairpin glycosidases"/>
    <property type="match status" value="1"/>
</dbReference>
<sequence length="1625" mass="173905">MKDDATLLQAAATESAIAQQPSLVLQALKRNACHLQGEPSSLLLTGHSLGGGIALCLLVKLIDVGFQRLAGALTFGAPLVLRSSVDNSACAQILQNYFPPDCRVHNFVNGCDLVPRALGQSLEVTMQLQETMGALPKGVSGILLGNNGAPAAHRFVPFGSFHFMMDGRYLQSADALAQPSLLQDGLQACQNNLMIIQLHGEKQTTPAPLLVTIGTGIVAESEGGNSHPAPREVSAVHMGETTALAWQQRELSGLMLAGIATVPFGIVGASAASMQLHGASTKAHGGGAMEANLGLAMSALLSNVVACWTLWQIVSDGQRPDETSLSATLQRFVDESRECHTHLQDSVHEAASVVADFNKFIHRGPPVTEQDLDSALPRTISSRPQELAVALGTVNDAYNDLLKAVKRQDSEGEMRSFAKDLMKAARSLRATVEAELKCCDDCRTINRLKEAGLPGLQHLMLKLKLRLHTLVVTAAVQQDFAESILERALQTSARQAARATILAPVANVIEAASIIELANKGISSCLGSFKALLVALQAPIPVICLDSASSGAAALALNSHELAWDDGLTPLRTALQAMMQETPPSSAHKPASQVRAKVSNVAVLMDELLCNLGMEASAASRAWVRQCNGAADIQDVHIQAVQAAVNSDFRQSIRELLLLQFGLVQHKTAGKAVSFETQGNDRDGAASYPWQVSKGLATALAADVIGSVRALEVAANSTWHSLLVPAGVPQKLIEKVNEPLDAQSFRAVARGISHLTDSLGPLLHIIRGLLYYAELEKAGAAMRHKVLSAGGFEKLAVSLNVATDPKASKYACEALSLLTIGEVREESLSSIPLHLRRSVLEKAIQLIKLHAPDPDQHMLAGEAASVLTNLSGHDENLDRLTLKSKVAKDLHLLLQQTLEVQPAMCAALALCELMDIEPGNDATVAHFVWHNTGVLCFMKLFDFPEPAAYKVGIIGLCALDKRFGGAAQQMMDAGITQHLSNMLKHRSSALDAARGCPAKITPELSLSSVRGPDTQVKVEAPSAIASAPAAGSCGRNYEPVCGADQQTYGNACVAKEANVVIAAQGKCPPYTGSKGDCTCNNQPMNPVCSQGTTWENACEADCSFKFGQVDNVCQYIPGQYYDTIPGGAVNGGVAAASQNSAFPGSGSSPQPYGAALGTALLYYRASQSGTLDEQRLAWRSDSCQDCKGPGGEDVSGGYYEAGGSFLKLGLPSAYVVTNLAWAMQAYPSGFEKANLQQESETLLKWGADYLVSAWNPTTQSFVAVVGDNTTDFNYYGPVEEYQYFNPSPRPTWYASTQNPASEVAGEAAAGLAAAYIALGRTDNSYLQAAESLYKWGVQTSQSYAQSGGRGSTIQEFLYPSMGFEDELAWAAAWLFAATNNTSYLDDAQKYYGSCCNKGGYTFEVGEKTPALHVLLAQLDPSDNGQYKSNAQTFFQQYLTQQIPHTPRGAAYPYHWGALRPAMSTSFLAQLYSTQIKDTDPSTAAKLFNYAEYQANYVLGANGYTWLTGFGQNYADFLWHKSSYNAYIDWPLRGQSVWMGKDRGPWTVDGPAGDIIVQASKLDMEGSFSPQRFIAYGALVGAPLFDDGRVYGRKDYTYMEPTLEGQGGKHALGIPYCLPEWLAKEA</sequence>
<reference evidence="10 11" key="1">
    <citation type="journal article" date="2024" name="Nat. Commun.">
        <title>Phylogenomics reveals the evolutionary origins of lichenization in chlorophyte algae.</title>
        <authorList>
            <person name="Puginier C."/>
            <person name="Libourel C."/>
            <person name="Otte J."/>
            <person name="Skaloud P."/>
            <person name="Haon M."/>
            <person name="Grisel S."/>
            <person name="Petersen M."/>
            <person name="Berrin J.G."/>
            <person name="Delaux P.M."/>
            <person name="Dal Grande F."/>
            <person name="Keller J."/>
        </authorList>
    </citation>
    <scope>NUCLEOTIDE SEQUENCE [LARGE SCALE GENOMIC DNA]</scope>
    <source>
        <strain evidence="10 11">SAG 2036</strain>
    </source>
</reference>
<dbReference type="GO" id="GO:0006629">
    <property type="term" value="P:lipid metabolic process"/>
    <property type="evidence" value="ECO:0007669"/>
    <property type="project" value="InterPro"/>
</dbReference>
<evidence type="ECO:0000256" key="7">
    <source>
        <dbReference type="ARBA" id="ARBA00023295"/>
    </source>
</evidence>
<dbReference type="Gene3D" id="3.40.50.1820">
    <property type="entry name" value="alpha/beta hydrolase"/>
    <property type="match status" value="1"/>
</dbReference>
<dbReference type="Gene3D" id="3.30.60.30">
    <property type="match status" value="1"/>
</dbReference>
<comment type="caution">
    <text evidence="10">The sequence shown here is derived from an EMBL/GenBank/DDBJ whole genome shotgun (WGS) entry which is preliminary data.</text>
</comment>
<keyword evidence="6" id="KW-0119">Carbohydrate metabolism</keyword>
<dbReference type="InterPro" id="IPR036058">
    <property type="entry name" value="Kazal_dom_sf"/>
</dbReference>
<dbReference type="CDD" id="cd00104">
    <property type="entry name" value="KAZAL_FS"/>
    <property type="match status" value="1"/>
</dbReference>
<protein>
    <recommendedName>
        <fullName evidence="3">cellulase</fullName>
        <ecNumber evidence="3">3.2.1.4</ecNumber>
    </recommendedName>
</protein>
<dbReference type="InterPro" id="IPR012341">
    <property type="entry name" value="6hp_glycosidase-like_sf"/>
</dbReference>
<keyword evidence="11" id="KW-1185">Reference proteome</keyword>
<dbReference type="InterPro" id="IPR002350">
    <property type="entry name" value="Kazal_dom"/>
</dbReference>
<evidence type="ECO:0000313" key="10">
    <source>
        <dbReference type="EMBL" id="KAK9789217.1"/>
    </source>
</evidence>
<evidence type="ECO:0000256" key="3">
    <source>
        <dbReference type="ARBA" id="ARBA00012601"/>
    </source>
</evidence>
<name>A0AAW1NK94_9CHLO</name>
<dbReference type="InterPro" id="IPR001701">
    <property type="entry name" value="Glyco_hydro_9"/>
</dbReference>
<keyword evidence="5" id="KW-0136">Cellulose degradation</keyword>